<keyword evidence="4" id="KW-1185">Reference proteome</keyword>
<sequence length="221" mass="24716">MTDSINASMAALEERLARVEDIGEIERLHYQYGYYLDNRMWGEVAETFCDDSPSIEIGQRGLYVGKDRVRRFLTEVLGGGRWGLLQDEIINHIQLQLVTTLADDRMSAEVRSRALVQGNSPPGSGKMLLAEGIYENRFVRESGHWKIKHVGWVPTYYFEVAGFDGAVFDSGPESTAFPPDRSAPPRDAGLGRRFKPFHYRHPLTGDVVPSPSGEMPGGDEP</sequence>
<comment type="caution">
    <text evidence="3">The sequence shown here is derived from an EMBL/GenBank/DDBJ whole genome shotgun (WGS) entry which is preliminary data.</text>
</comment>
<dbReference type="SUPFAM" id="SSF54427">
    <property type="entry name" value="NTF2-like"/>
    <property type="match status" value="1"/>
</dbReference>
<dbReference type="InterPro" id="IPR037401">
    <property type="entry name" value="SnoaL-like"/>
</dbReference>
<dbReference type="Gene3D" id="3.10.450.50">
    <property type="match status" value="1"/>
</dbReference>
<accession>A0A845M6B0</accession>
<dbReference type="Proteomes" id="UP000467322">
    <property type="component" value="Unassembled WGS sequence"/>
</dbReference>
<protein>
    <submittedName>
        <fullName evidence="3">Nuclear transport factor 2 family protein</fullName>
    </submittedName>
</protein>
<reference evidence="3 4" key="1">
    <citation type="submission" date="2019-12" db="EMBL/GenBank/DDBJ databases">
        <title>Maritimibacter sp. nov. sp. isolated from sea sand.</title>
        <authorList>
            <person name="Kim J."/>
            <person name="Jeong S.E."/>
            <person name="Jung H.S."/>
            <person name="Jeon C.O."/>
        </authorList>
    </citation>
    <scope>NUCLEOTIDE SEQUENCE [LARGE SCALE GENOMIC DNA]</scope>
    <source>
        <strain evidence="3 4">DP07</strain>
    </source>
</reference>
<evidence type="ECO:0000313" key="3">
    <source>
        <dbReference type="EMBL" id="MZR11691.1"/>
    </source>
</evidence>
<dbReference type="InterPro" id="IPR032710">
    <property type="entry name" value="NTF2-like_dom_sf"/>
</dbReference>
<dbReference type="Pfam" id="PF13577">
    <property type="entry name" value="SnoaL_4"/>
    <property type="match status" value="1"/>
</dbReference>
<feature type="domain" description="SnoaL-like" evidence="2">
    <location>
        <begin position="18"/>
        <end position="149"/>
    </location>
</feature>
<feature type="compositionally biased region" description="Basic residues" evidence="1">
    <location>
        <begin position="192"/>
        <end position="201"/>
    </location>
</feature>
<organism evidence="3 4">
    <name type="scientific">Maritimibacter harenae</name>
    <dbReference type="NCBI Taxonomy" id="2606218"/>
    <lineage>
        <taxon>Bacteria</taxon>
        <taxon>Pseudomonadati</taxon>
        <taxon>Pseudomonadota</taxon>
        <taxon>Alphaproteobacteria</taxon>
        <taxon>Rhodobacterales</taxon>
        <taxon>Roseobacteraceae</taxon>
        <taxon>Maritimibacter</taxon>
    </lineage>
</organism>
<evidence type="ECO:0000256" key="1">
    <source>
        <dbReference type="SAM" id="MobiDB-lite"/>
    </source>
</evidence>
<dbReference type="AlphaFoldDB" id="A0A845M6B0"/>
<dbReference type="EMBL" id="WTUX01000003">
    <property type="protein sequence ID" value="MZR11691.1"/>
    <property type="molecule type" value="Genomic_DNA"/>
</dbReference>
<gene>
    <name evidence="3" type="ORF">GQE99_01460</name>
</gene>
<proteinExistence type="predicted"/>
<evidence type="ECO:0000259" key="2">
    <source>
        <dbReference type="Pfam" id="PF13577"/>
    </source>
</evidence>
<dbReference type="RefSeq" id="WP_161349817.1">
    <property type="nucleotide sequence ID" value="NZ_WTUX01000003.1"/>
</dbReference>
<name>A0A845M6B0_9RHOB</name>
<feature type="region of interest" description="Disordered" evidence="1">
    <location>
        <begin position="172"/>
        <end position="221"/>
    </location>
</feature>
<evidence type="ECO:0000313" key="4">
    <source>
        <dbReference type="Proteomes" id="UP000467322"/>
    </source>
</evidence>